<feature type="domain" description="DHHA1" evidence="2">
    <location>
        <begin position="57"/>
        <end position="147"/>
    </location>
</feature>
<evidence type="ECO:0000256" key="1">
    <source>
        <dbReference type="ARBA" id="ARBA00022801"/>
    </source>
</evidence>
<dbReference type="InterPro" id="IPR003156">
    <property type="entry name" value="DHHA1_dom"/>
</dbReference>
<dbReference type="Proteomes" id="UP000218113">
    <property type="component" value="Unassembled WGS sequence"/>
</dbReference>
<feature type="domain" description="RecJ OB" evidence="3">
    <location>
        <begin position="163"/>
        <end position="259"/>
    </location>
</feature>
<dbReference type="Pfam" id="PF17768">
    <property type="entry name" value="RecJ_OB"/>
    <property type="match status" value="1"/>
</dbReference>
<evidence type="ECO:0008006" key="6">
    <source>
        <dbReference type="Google" id="ProtNLM"/>
    </source>
</evidence>
<dbReference type="InterPro" id="IPR041122">
    <property type="entry name" value="RecJ_OB"/>
</dbReference>
<dbReference type="InterPro" id="IPR038763">
    <property type="entry name" value="DHH_sf"/>
</dbReference>
<keyword evidence="1" id="KW-0378">Hydrolase</keyword>
<dbReference type="EMBL" id="NVSR01000143">
    <property type="protein sequence ID" value="PCI23513.1"/>
    <property type="molecule type" value="Genomic_DNA"/>
</dbReference>
<dbReference type="Gene3D" id="3.10.310.30">
    <property type="match status" value="1"/>
</dbReference>
<gene>
    <name evidence="4" type="ORF">COB67_12765</name>
</gene>
<protein>
    <recommendedName>
        <fullName evidence="6">Single-stranded-DNA-specific exonuclease RecJ</fullName>
    </recommendedName>
</protein>
<dbReference type="InterPro" id="IPR051673">
    <property type="entry name" value="SSDNA_exonuclease_RecJ"/>
</dbReference>
<evidence type="ECO:0000313" key="5">
    <source>
        <dbReference type="Proteomes" id="UP000218113"/>
    </source>
</evidence>
<dbReference type="PANTHER" id="PTHR30255:SF2">
    <property type="entry name" value="SINGLE-STRANDED-DNA-SPECIFIC EXONUCLEASE RECJ"/>
    <property type="match status" value="1"/>
</dbReference>
<evidence type="ECO:0000259" key="3">
    <source>
        <dbReference type="Pfam" id="PF17768"/>
    </source>
</evidence>
<evidence type="ECO:0000313" key="4">
    <source>
        <dbReference type="EMBL" id="PCI23513.1"/>
    </source>
</evidence>
<dbReference type="AlphaFoldDB" id="A0A2A4SQ95"/>
<sequence>MQDAMDAVRFLLADSPEQALDTFRVLDKLNQKRRKKQVAMTQQAVKLAAPQAEQHQGLVVYKEEFHEGLIGIIASRLVDQFALPTIVVTKGTSGILKSSCRSRNVNLLELLQQCAGVLEKFGGHANAAGCSFKEENLELFREKFHQACLQAAPATDGKKVQADLEVNLEMLNFELLDRLKDLEPHGQANRKPVFVVKNIPLPETIPMQGKHLKWGLGADMEMVYWNGAGRVPEGEVFDIAFTLSTNNFRGKETRQLTIQAISS</sequence>
<name>A0A2A4SQ95_9DELT</name>
<dbReference type="Pfam" id="PF02272">
    <property type="entry name" value="DHHA1"/>
    <property type="match status" value="1"/>
</dbReference>
<proteinExistence type="predicted"/>
<comment type="caution">
    <text evidence="4">The sequence shown here is derived from an EMBL/GenBank/DDBJ whole genome shotgun (WGS) entry which is preliminary data.</text>
</comment>
<reference evidence="5" key="1">
    <citation type="submission" date="2017-08" db="EMBL/GenBank/DDBJ databases">
        <title>A dynamic microbial community with high functional redundancy inhabits the cold, oxic subseafloor aquifer.</title>
        <authorList>
            <person name="Tully B.J."/>
            <person name="Wheat C.G."/>
            <person name="Glazer B.T."/>
            <person name="Huber J.A."/>
        </authorList>
    </citation>
    <scope>NUCLEOTIDE SEQUENCE [LARGE SCALE GENOMIC DNA]</scope>
</reference>
<organism evidence="4 5">
    <name type="scientific">SAR324 cluster bacterium</name>
    <dbReference type="NCBI Taxonomy" id="2024889"/>
    <lineage>
        <taxon>Bacteria</taxon>
        <taxon>Deltaproteobacteria</taxon>
        <taxon>SAR324 cluster</taxon>
    </lineage>
</organism>
<dbReference type="GO" id="GO:0016787">
    <property type="term" value="F:hydrolase activity"/>
    <property type="evidence" value="ECO:0007669"/>
    <property type="project" value="UniProtKB-KW"/>
</dbReference>
<accession>A0A2A4SQ95</accession>
<dbReference type="GO" id="GO:0003676">
    <property type="term" value="F:nucleic acid binding"/>
    <property type="evidence" value="ECO:0007669"/>
    <property type="project" value="InterPro"/>
</dbReference>
<dbReference type="PANTHER" id="PTHR30255">
    <property type="entry name" value="SINGLE-STRANDED-DNA-SPECIFIC EXONUCLEASE RECJ"/>
    <property type="match status" value="1"/>
</dbReference>
<dbReference type="SUPFAM" id="SSF64182">
    <property type="entry name" value="DHH phosphoesterases"/>
    <property type="match status" value="1"/>
</dbReference>
<evidence type="ECO:0000259" key="2">
    <source>
        <dbReference type="Pfam" id="PF02272"/>
    </source>
</evidence>